<keyword evidence="2" id="KW-1185">Reference proteome</keyword>
<proteinExistence type="predicted"/>
<dbReference type="InterPro" id="IPR050407">
    <property type="entry name" value="Geranylgeranyl_reductase"/>
</dbReference>
<gene>
    <name evidence="1" type="ORF">C4F40_19990</name>
</gene>
<dbReference type="PANTHER" id="PTHR42685">
    <property type="entry name" value="GERANYLGERANYL DIPHOSPHATE REDUCTASE"/>
    <property type="match status" value="1"/>
</dbReference>
<evidence type="ECO:0000313" key="2">
    <source>
        <dbReference type="Proteomes" id="UP000618319"/>
    </source>
</evidence>
<accession>A0ABR9TCI2</accession>
<dbReference type="Gene3D" id="3.50.50.60">
    <property type="entry name" value="FAD/NAD(P)-binding domain"/>
    <property type="match status" value="1"/>
</dbReference>
<sequence length="377" mass="42496">MVSVDYDIGIVGAGLAGLTTAIQLRKKGYSVVLFEKNGFPFHRVCGEYISVESWDYLLDCGIDLADMQLPIIKKLQVSSLNGTLLTADLDLGGFGISRYKIDGLLALKAREIGVEVRDNCKISGMQRLSDHYRIEASDDEVRVQLAIGSFGKRSNIDVQWRRSFLARKLNNLNNHIGIKYHIKADFPDDIIALHNFKDGYCGISKIEEEQYCMCYLTTAANLQQSGGIKEMERQFLYQNKYLKQLFEQSEFCYSQPLSISQVSFDNKEPVFAGTPLIGDACGMITPLCGNGMSMAMHSGKLLTVLVDRYIQQQISLDEMLGLYTDQWRKQFAARLHVGRIVQARFGKVWQTDLFVSLLKKMPVLTNAIVKRTHGRGF</sequence>
<comment type="caution">
    <text evidence="1">The sequence shown here is derived from an EMBL/GenBank/DDBJ whole genome shotgun (WGS) entry which is preliminary data.</text>
</comment>
<protein>
    <submittedName>
        <fullName evidence="1">Pyridine nucleotide-disulfide oxidoreductase</fullName>
    </submittedName>
</protein>
<name>A0ABR9TCI2_9SPHI</name>
<dbReference type="EMBL" id="PSKQ01000026">
    <property type="protein sequence ID" value="MBE8723006.1"/>
    <property type="molecule type" value="Genomic_DNA"/>
</dbReference>
<dbReference type="PANTHER" id="PTHR42685:SF22">
    <property type="entry name" value="CONDITIONED MEDIUM FACTOR RECEPTOR 1"/>
    <property type="match status" value="1"/>
</dbReference>
<organism evidence="1 2">
    <name type="scientific">Sphingobacterium pedocola</name>
    <dbReference type="NCBI Taxonomy" id="2082722"/>
    <lineage>
        <taxon>Bacteria</taxon>
        <taxon>Pseudomonadati</taxon>
        <taxon>Bacteroidota</taxon>
        <taxon>Sphingobacteriia</taxon>
        <taxon>Sphingobacteriales</taxon>
        <taxon>Sphingobacteriaceae</taxon>
        <taxon>Sphingobacterium</taxon>
    </lineage>
</organism>
<dbReference type="Proteomes" id="UP000618319">
    <property type="component" value="Unassembled WGS sequence"/>
</dbReference>
<reference evidence="1 2" key="1">
    <citation type="submission" date="2018-02" db="EMBL/GenBank/DDBJ databases">
        <title>Sphingobacterium KA21.</title>
        <authorList>
            <person name="Vasarhelyi B.M."/>
            <person name="Deshmukh S."/>
            <person name="Balint B."/>
            <person name="Kukolya J."/>
        </authorList>
    </citation>
    <scope>NUCLEOTIDE SEQUENCE [LARGE SCALE GENOMIC DNA]</scope>
    <source>
        <strain evidence="1 2">Ka21</strain>
    </source>
</reference>
<dbReference type="InterPro" id="IPR036188">
    <property type="entry name" value="FAD/NAD-bd_sf"/>
</dbReference>
<dbReference type="PRINTS" id="PR00420">
    <property type="entry name" value="RNGMNOXGNASE"/>
</dbReference>
<evidence type="ECO:0000313" key="1">
    <source>
        <dbReference type="EMBL" id="MBE8723006.1"/>
    </source>
</evidence>
<dbReference type="SUPFAM" id="SSF51905">
    <property type="entry name" value="FAD/NAD(P)-binding domain"/>
    <property type="match status" value="1"/>
</dbReference>
<dbReference type="Pfam" id="PF13450">
    <property type="entry name" value="NAD_binding_8"/>
    <property type="match status" value="1"/>
</dbReference>